<dbReference type="EMBL" id="MFFF01000019">
    <property type="protein sequence ID" value="OGE99431.1"/>
    <property type="molecule type" value="Genomic_DNA"/>
</dbReference>
<feature type="transmembrane region" description="Helical" evidence="1">
    <location>
        <begin position="46"/>
        <end position="67"/>
    </location>
</feature>
<evidence type="ECO:0000256" key="1">
    <source>
        <dbReference type="SAM" id="Phobius"/>
    </source>
</evidence>
<keyword evidence="1" id="KW-0472">Membrane</keyword>
<comment type="caution">
    <text evidence="2">The sequence shown here is derived from an EMBL/GenBank/DDBJ whole genome shotgun (WGS) entry which is preliminary data.</text>
</comment>
<evidence type="ECO:0000313" key="3">
    <source>
        <dbReference type="Proteomes" id="UP000177235"/>
    </source>
</evidence>
<evidence type="ECO:0000313" key="2">
    <source>
        <dbReference type="EMBL" id="OGE99431.1"/>
    </source>
</evidence>
<dbReference type="Proteomes" id="UP000177235">
    <property type="component" value="Unassembled WGS sequence"/>
</dbReference>
<dbReference type="AlphaFoldDB" id="A0A1F5QB64"/>
<accession>A0A1F5QB64</accession>
<keyword evidence="1" id="KW-1133">Transmembrane helix</keyword>
<organism evidence="2 3">
    <name type="scientific">Candidatus Doudnabacteria bacterium RIFCSPLOWO2_02_FULL_48_13</name>
    <dbReference type="NCBI Taxonomy" id="1817845"/>
    <lineage>
        <taxon>Bacteria</taxon>
        <taxon>Candidatus Doudnaibacteriota</taxon>
    </lineage>
</organism>
<proteinExistence type="predicted"/>
<protein>
    <submittedName>
        <fullName evidence="2">Uncharacterized protein</fullName>
    </submittedName>
</protein>
<feature type="transmembrane region" description="Helical" evidence="1">
    <location>
        <begin position="22"/>
        <end position="39"/>
    </location>
</feature>
<sequence length="81" mass="9496">MFSLQNFYSIFEQFLSYFPEKLHGLISIFLAILLVIGVYKVIRRQLVYLILLIILLPAAGPILQNVWEQILDLLRFLVSKQ</sequence>
<keyword evidence="1" id="KW-0812">Transmembrane</keyword>
<gene>
    <name evidence="2" type="ORF">A3J05_03765</name>
</gene>
<reference evidence="2 3" key="1">
    <citation type="journal article" date="2016" name="Nat. Commun.">
        <title>Thousands of microbial genomes shed light on interconnected biogeochemical processes in an aquifer system.</title>
        <authorList>
            <person name="Anantharaman K."/>
            <person name="Brown C.T."/>
            <person name="Hug L.A."/>
            <person name="Sharon I."/>
            <person name="Castelle C.J."/>
            <person name="Probst A.J."/>
            <person name="Thomas B.C."/>
            <person name="Singh A."/>
            <person name="Wilkins M.J."/>
            <person name="Karaoz U."/>
            <person name="Brodie E.L."/>
            <person name="Williams K.H."/>
            <person name="Hubbard S.S."/>
            <person name="Banfield J.F."/>
        </authorList>
    </citation>
    <scope>NUCLEOTIDE SEQUENCE [LARGE SCALE GENOMIC DNA]</scope>
</reference>
<name>A0A1F5QB64_9BACT</name>